<dbReference type="GO" id="GO:0016226">
    <property type="term" value="P:iron-sulfur cluster assembly"/>
    <property type="evidence" value="ECO:0007669"/>
    <property type="project" value="TreeGrafter"/>
</dbReference>
<sequence length="163" mass="17122">MSGPLPREQRVPAIRAALEAALSPLRLRIEDQSHLHAGHAGARDGRGHFRVEIVSDAFAGMSPIARHRAVYAALGALMTTDIHALSIVARTPVEEGGNRESGIGNRGSGIGNRESGTGNREQGTGNREQGTGNREQGTGNREQGTGNREQGTGDWGLGIGDRG</sequence>
<evidence type="ECO:0008006" key="5">
    <source>
        <dbReference type="Google" id="ProtNLM"/>
    </source>
</evidence>
<dbReference type="InterPro" id="IPR036065">
    <property type="entry name" value="BolA-like_sf"/>
</dbReference>
<dbReference type="SUPFAM" id="SSF82657">
    <property type="entry name" value="BolA-like"/>
    <property type="match status" value="1"/>
</dbReference>
<dbReference type="InterPro" id="IPR002634">
    <property type="entry name" value="BolA"/>
</dbReference>
<dbReference type="PANTHER" id="PTHR46230:SF7">
    <property type="entry name" value="BOLA-LIKE PROTEIN 1"/>
    <property type="match status" value="1"/>
</dbReference>
<gene>
    <name evidence="3" type="ORF">GCM10007167_24450</name>
</gene>
<reference evidence="3" key="2">
    <citation type="submission" date="2020-09" db="EMBL/GenBank/DDBJ databases">
        <authorList>
            <person name="Sun Q."/>
            <person name="Kim S."/>
        </authorList>
    </citation>
    <scope>NUCLEOTIDE SEQUENCE</scope>
    <source>
        <strain evidence="3">KCTC 32020</strain>
    </source>
</reference>
<feature type="compositionally biased region" description="Polar residues" evidence="2">
    <location>
        <begin position="117"/>
        <end position="150"/>
    </location>
</feature>
<evidence type="ECO:0000313" key="3">
    <source>
        <dbReference type="EMBL" id="GHE41644.1"/>
    </source>
</evidence>
<name>A0A919DGT4_9GAMM</name>
<dbReference type="Pfam" id="PF01722">
    <property type="entry name" value="BolA"/>
    <property type="match status" value="1"/>
</dbReference>
<proteinExistence type="inferred from homology"/>
<accession>A0A919DGT4</accession>
<comment type="caution">
    <text evidence="3">The sequence shown here is derived from an EMBL/GenBank/DDBJ whole genome shotgun (WGS) entry which is preliminary data.</text>
</comment>
<dbReference type="Proteomes" id="UP000636453">
    <property type="component" value="Unassembled WGS sequence"/>
</dbReference>
<dbReference type="Gene3D" id="3.30.300.90">
    <property type="entry name" value="BolA-like"/>
    <property type="match status" value="1"/>
</dbReference>
<keyword evidence="4" id="KW-1185">Reference proteome</keyword>
<evidence type="ECO:0000256" key="2">
    <source>
        <dbReference type="SAM" id="MobiDB-lite"/>
    </source>
</evidence>
<reference evidence="3" key="1">
    <citation type="journal article" date="2014" name="Int. J. Syst. Evol. Microbiol.">
        <title>Complete genome sequence of Corynebacterium casei LMG S-19264T (=DSM 44701T), isolated from a smear-ripened cheese.</title>
        <authorList>
            <consortium name="US DOE Joint Genome Institute (JGI-PGF)"/>
            <person name="Walter F."/>
            <person name="Albersmeier A."/>
            <person name="Kalinowski J."/>
            <person name="Ruckert C."/>
        </authorList>
    </citation>
    <scope>NUCLEOTIDE SEQUENCE</scope>
    <source>
        <strain evidence="3">KCTC 32020</strain>
    </source>
</reference>
<dbReference type="PANTHER" id="PTHR46230">
    <property type="match status" value="1"/>
</dbReference>
<feature type="region of interest" description="Disordered" evidence="2">
    <location>
        <begin position="93"/>
        <end position="163"/>
    </location>
</feature>
<comment type="similarity">
    <text evidence="1">Belongs to the BolA/IbaG family.</text>
</comment>
<dbReference type="EMBL" id="BNCF01000016">
    <property type="protein sequence ID" value="GHE41644.1"/>
    <property type="molecule type" value="Genomic_DNA"/>
</dbReference>
<protein>
    <recommendedName>
        <fullName evidence="5">BolA protein</fullName>
    </recommendedName>
</protein>
<evidence type="ECO:0000256" key="1">
    <source>
        <dbReference type="RuleBase" id="RU003860"/>
    </source>
</evidence>
<organism evidence="3 4">
    <name type="scientific">Vulcaniibacterium thermophilum</name>
    <dbReference type="NCBI Taxonomy" id="1169913"/>
    <lineage>
        <taxon>Bacteria</taxon>
        <taxon>Pseudomonadati</taxon>
        <taxon>Pseudomonadota</taxon>
        <taxon>Gammaproteobacteria</taxon>
        <taxon>Lysobacterales</taxon>
        <taxon>Lysobacteraceae</taxon>
        <taxon>Vulcaniibacterium</taxon>
    </lineage>
</organism>
<evidence type="ECO:0000313" key="4">
    <source>
        <dbReference type="Proteomes" id="UP000636453"/>
    </source>
</evidence>
<dbReference type="AlphaFoldDB" id="A0A919DGT4"/>
<feature type="compositionally biased region" description="Gly residues" evidence="2">
    <location>
        <begin position="153"/>
        <end position="163"/>
    </location>
</feature>